<protein>
    <submittedName>
        <fullName evidence="3">DUF4232 domain-containing protein</fullName>
    </submittedName>
</protein>
<accession>A0A5N0VKT7</accession>
<name>A0A5N0VKT7_9PSEU</name>
<evidence type="ECO:0000313" key="3">
    <source>
        <dbReference type="EMBL" id="KAA9166786.1"/>
    </source>
</evidence>
<organism evidence="3 4">
    <name type="scientific">Amycolatopsis acidicola</name>
    <dbReference type="NCBI Taxonomy" id="2596893"/>
    <lineage>
        <taxon>Bacteria</taxon>
        <taxon>Bacillati</taxon>
        <taxon>Actinomycetota</taxon>
        <taxon>Actinomycetes</taxon>
        <taxon>Pseudonocardiales</taxon>
        <taxon>Pseudonocardiaceae</taxon>
        <taxon>Amycolatopsis</taxon>
    </lineage>
</organism>
<gene>
    <name evidence="3" type="ORF">FPZ12_000845</name>
</gene>
<dbReference type="EMBL" id="VMNW02000001">
    <property type="protein sequence ID" value="KAA9166786.1"/>
    <property type="molecule type" value="Genomic_DNA"/>
</dbReference>
<dbReference type="InterPro" id="IPR025326">
    <property type="entry name" value="DUF4232"/>
</dbReference>
<dbReference type="RefSeq" id="WP_144745437.1">
    <property type="nucleotide sequence ID" value="NZ_VMNW02000001.1"/>
</dbReference>
<sequence>MTIRTILRRTAATLALAGIATGASALAVSTASASEFSLGSGVASVSSASQAQGTGSASSASTVSECTSNQFTAELVYGGAGMGNRNAAIQITANPGERCYLPGNLTTNLVGAHNVLLTSTAPADAPNVALTDGSSAYIPLHWTGIEAAADQQTPNAITFDAPADSNMHGDYIDPTVSLDWTLGAVDASANSHTIEVGAVTQGTAPTA</sequence>
<dbReference type="AlphaFoldDB" id="A0A5N0VKT7"/>
<reference evidence="3" key="1">
    <citation type="submission" date="2019-09" db="EMBL/GenBank/DDBJ databases">
        <authorList>
            <person name="Teo W.F.A."/>
            <person name="Duangmal K."/>
        </authorList>
    </citation>
    <scope>NUCLEOTIDE SEQUENCE [LARGE SCALE GENOMIC DNA]</scope>
    <source>
        <strain evidence="3">K81G1</strain>
    </source>
</reference>
<comment type="caution">
    <text evidence="3">The sequence shown here is derived from an EMBL/GenBank/DDBJ whole genome shotgun (WGS) entry which is preliminary data.</text>
</comment>
<proteinExistence type="predicted"/>
<dbReference type="Pfam" id="PF14016">
    <property type="entry name" value="DUF4232"/>
    <property type="match status" value="1"/>
</dbReference>
<feature type="chain" id="PRO_5039479356" evidence="1">
    <location>
        <begin position="26"/>
        <end position="207"/>
    </location>
</feature>
<evidence type="ECO:0000259" key="2">
    <source>
        <dbReference type="Pfam" id="PF14016"/>
    </source>
</evidence>
<feature type="signal peptide" evidence="1">
    <location>
        <begin position="1"/>
        <end position="25"/>
    </location>
</feature>
<evidence type="ECO:0000313" key="4">
    <source>
        <dbReference type="Proteomes" id="UP000319769"/>
    </source>
</evidence>
<keyword evidence="4" id="KW-1185">Reference proteome</keyword>
<evidence type="ECO:0000256" key="1">
    <source>
        <dbReference type="SAM" id="SignalP"/>
    </source>
</evidence>
<dbReference type="Proteomes" id="UP000319769">
    <property type="component" value="Unassembled WGS sequence"/>
</dbReference>
<dbReference type="OrthoDB" id="3623953at2"/>
<keyword evidence="1" id="KW-0732">Signal</keyword>
<feature type="domain" description="DUF4232" evidence="2">
    <location>
        <begin position="66"/>
        <end position="199"/>
    </location>
</feature>